<proteinExistence type="predicted"/>
<feature type="region of interest" description="Disordered" evidence="1">
    <location>
        <begin position="86"/>
        <end position="126"/>
    </location>
</feature>
<accession>A0A6A6HWP2</accession>
<reference evidence="2" key="1">
    <citation type="journal article" date="2020" name="Stud. Mycol.">
        <title>101 Dothideomycetes genomes: a test case for predicting lifestyles and emergence of pathogens.</title>
        <authorList>
            <person name="Haridas S."/>
            <person name="Albert R."/>
            <person name="Binder M."/>
            <person name="Bloem J."/>
            <person name="Labutti K."/>
            <person name="Salamov A."/>
            <person name="Andreopoulos B."/>
            <person name="Baker S."/>
            <person name="Barry K."/>
            <person name="Bills G."/>
            <person name="Bluhm B."/>
            <person name="Cannon C."/>
            <person name="Castanera R."/>
            <person name="Culley D."/>
            <person name="Daum C."/>
            <person name="Ezra D."/>
            <person name="Gonzalez J."/>
            <person name="Henrissat B."/>
            <person name="Kuo A."/>
            <person name="Liang C."/>
            <person name="Lipzen A."/>
            <person name="Lutzoni F."/>
            <person name="Magnuson J."/>
            <person name="Mondo S."/>
            <person name="Nolan M."/>
            <person name="Ohm R."/>
            <person name="Pangilinan J."/>
            <person name="Park H.-J."/>
            <person name="Ramirez L."/>
            <person name="Alfaro M."/>
            <person name="Sun H."/>
            <person name="Tritt A."/>
            <person name="Yoshinaga Y."/>
            <person name="Zwiers L.-H."/>
            <person name="Turgeon B."/>
            <person name="Goodwin S."/>
            <person name="Spatafora J."/>
            <person name="Crous P."/>
            <person name="Grigoriev I."/>
        </authorList>
    </citation>
    <scope>NUCLEOTIDE SEQUENCE</scope>
    <source>
        <strain evidence="2">CBS 122368</strain>
    </source>
</reference>
<evidence type="ECO:0000256" key="1">
    <source>
        <dbReference type="SAM" id="MobiDB-lite"/>
    </source>
</evidence>
<dbReference type="RefSeq" id="XP_033677629.1">
    <property type="nucleotide sequence ID" value="XM_033834051.1"/>
</dbReference>
<dbReference type="EMBL" id="ML987207">
    <property type="protein sequence ID" value="KAF2242625.1"/>
    <property type="molecule type" value="Genomic_DNA"/>
</dbReference>
<dbReference type="GeneID" id="54587381"/>
<organism evidence="2 3">
    <name type="scientific">Trematosphaeria pertusa</name>
    <dbReference type="NCBI Taxonomy" id="390896"/>
    <lineage>
        <taxon>Eukaryota</taxon>
        <taxon>Fungi</taxon>
        <taxon>Dikarya</taxon>
        <taxon>Ascomycota</taxon>
        <taxon>Pezizomycotina</taxon>
        <taxon>Dothideomycetes</taxon>
        <taxon>Pleosporomycetidae</taxon>
        <taxon>Pleosporales</taxon>
        <taxon>Massarineae</taxon>
        <taxon>Trematosphaeriaceae</taxon>
        <taxon>Trematosphaeria</taxon>
    </lineage>
</organism>
<protein>
    <submittedName>
        <fullName evidence="2">Uncharacterized protein</fullName>
    </submittedName>
</protein>
<dbReference type="Proteomes" id="UP000800094">
    <property type="component" value="Unassembled WGS sequence"/>
</dbReference>
<dbReference type="OrthoDB" id="3782360at2759"/>
<evidence type="ECO:0000313" key="2">
    <source>
        <dbReference type="EMBL" id="KAF2242625.1"/>
    </source>
</evidence>
<name>A0A6A6HWP2_9PLEO</name>
<sequence length="235" mass="25669">MDVDPTVQILQALHDLSAQMGAFKRDVHTRLNAIDNRLLALEATVSRAINRPSAAHAVPSPYQLAHAVGPGAVPYTYGQPVPPSLMIASPPSAGLDPPQSRHQPPSISPPNPGRSESKKGTQHGSSENARYLPFALEEVAFFSRGGNLPGRPAPQCFCGDNKGPSCFRARHFDWCATHSKDVPFDHQNCEGMPDCKVIHWEHVLNWKELVDYSKMSGLLGRRGLQDLDSVLSFGY</sequence>
<dbReference type="AlphaFoldDB" id="A0A6A6HWP2"/>
<gene>
    <name evidence="2" type="ORF">BU26DRAFT_570695</name>
</gene>
<keyword evidence="3" id="KW-1185">Reference proteome</keyword>
<evidence type="ECO:0000313" key="3">
    <source>
        <dbReference type="Proteomes" id="UP000800094"/>
    </source>
</evidence>